<protein>
    <submittedName>
        <fullName evidence="2">DUF4384 domain-containing protein</fullName>
    </submittedName>
</protein>
<dbReference type="EMBL" id="QRNO01000021">
    <property type="protein sequence ID" value="RHK51077.1"/>
    <property type="molecule type" value="Genomic_DNA"/>
</dbReference>
<sequence>MYLFMKRLLLLLLSVLCCCYIYAQRTAVVTATATYEAPLNMSPIEAEYEAVRHAQINAIAREFGTIVTSESHNYMRENSNTSSDDFFSYGEMDVCGVWLETIGDTIWQPARREGGMVVYDVKLKGRIREIVSTPPDVHYTFMYNGTDPKLNRMRNSTFYDGDQLYFNFSSPVDGYLALYLVDHNNSMTTQRLLPYPAQSDGAYFIKADTTYTFFSEPDAEPFVKDSMIELLLGCESDHDFNQFYIIFSPNQFTRANDHKTADIDCRQLPPSTDYASFQKWLSRNRRRDKDMFVEKIVVAVVKP</sequence>
<organism evidence="2 3">
    <name type="scientific">Leyella stercorea</name>
    <dbReference type="NCBI Taxonomy" id="363265"/>
    <lineage>
        <taxon>Bacteria</taxon>
        <taxon>Pseudomonadati</taxon>
        <taxon>Bacteroidota</taxon>
        <taxon>Bacteroidia</taxon>
        <taxon>Bacteroidales</taxon>
        <taxon>Prevotellaceae</taxon>
        <taxon>Leyella</taxon>
    </lineage>
</organism>
<proteinExistence type="predicted"/>
<keyword evidence="1" id="KW-0732">Signal</keyword>
<dbReference type="Proteomes" id="UP000286598">
    <property type="component" value="Unassembled WGS sequence"/>
</dbReference>
<comment type="caution">
    <text evidence="2">The sequence shown here is derived from an EMBL/GenBank/DDBJ whole genome shotgun (WGS) entry which is preliminary data.</text>
</comment>
<accession>A0A3R6IUR5</accession>
<evidence type="ECO:0000313" key="2">
    <source>
        <dbReference type="EMBL" id="RHK51077.1"/>
    </source>
</evidence>
<feature type="chain" id="PRO_5018669399" evidence="1">
    <location>
        <begin position="24"/>
        <end position="303"/>
    </location>
</feature>
<dbReference type="OrthoDB" id="1044717at2"/>
<gene>
    <name evidence="2" type="ORF">DW060_05560</name>
</gene>
<evidence type="ECO:0000256" key="1">
    <source>
        <dbReference type="SAM" id="SignalP"/>
    </source>
</evidence>
<evidence type="ECO:0000313" key="3">
    <source>
        <dbReference type="Proteomes" id="UP000286598"/>
    </source>
</evidence>
<reference evidence="2 3" key="1">
    <citation type="submission" date="2018-08" db="EMBL/GenBank/DDBJ databases">
        <title>A genome reference for cultivated species of the human gut microbiota.</title>
        <authorList>
            <person name="Zou Y."/>
            <person name="Xue W."/>
            <person name="Luo G."/>
        </authorList>
    </citation>
    <scope>NUCLEOTIDE SEQUENCE [LARGE SCALE GENOMIC DNA]</scope>
    <source>
        <strain evidence="2 3">AF42-9</strain>
    </source>
</reference>
<feature type="signal peptide" evidence="1">
    <location>
        <begin position="1"/>
        <end position="23"/>
    </location>
</feature>
<keyword evidence="3" id="KW-1185">Reference proteome</keyword>
<dbReference type="AlphaFoldDB" id="A0A3R6IUR5"/>
<name>A0A3R6IUR5_9BACT</name>